<keyword evidence="2" id="KW-0472">Membrane</keyword>
<keyword evidence="3" id="KW-0732">Signal</keyword>
<dbReference type="InParanoid" id="A0A0V0QID6"/>
<keyword evidence="2" id="KW-0812">Transmembrane</keyword>
<keyword evidence="5" id="KW-1185">Reference proteome</keyword>
<accession>A0A0V0QID6</accession>
<comment type="caution">
    <text evidence="4">The sequence shown here is derived from an EMBL/GenBank/DDBJ whole genome shotgun (WGS) entry which is preliminary data.</text>
</comment>
<keyword evidence="2" id="KW-1133">Transmembrane helix</keyword>
<gene>
    <name evidence="4" type="ORF">PPERSA_03127</name>
</gene>
<proteinExistence type="predicted"/>
<evidence type="ECO:0000313" key="5">
    <source>
        <dbReference type="Proteomes" id="UP000054937"/>
    </source>
</evidence>
<evidence type="ECO:0000256" key="2">
    <source>
        <dbReference type="SAM" id="Phobius"/>
    </source>
</evidence>
<protein>
    <recommendedName>
        <fullName evidence="6">SPRY domain-containing protein</fullName>
    </recommendedName>
</protein>
<feature type="chain" id="PRO_5006867450" description="SPRY domain-containing protein" evidence="3">
    <location>
        <begin position="21"/>
        <end position="678"/>
    </location>
</feature>
<feature type="transmembrane region" description="Helical" evidence="2">
    <location>
        <begin position="97"/>
        <end position="118"/>
    </location>
</feature>
<organism evidence="4 5">
    <name type="scientific">Pseudocohnilembus persalinus</name>
    <name type="common">Ciliate</name>
    <dbReference type="NCBI Taxonomy" id="266149"/>
    <lineage>
        <taxon>Eukaryota</taxon>
        <taxon>Sar</taxon>
        <taxon>Alveolata</taxon>
        <taxon>Ciliophora</taxon>
        <taxon>Intramacronucleata</taxon>
        <taxon>Oligohymenophorea</taxon>
        <taxon>Scuticociliatia</taxon>
        <taxon>Philasterida</taxon>
        <taxon>Pseudocohnilembidae</taxon>
        <taxon>Pseudocohnilembus</taxon>
    </lineage>
</organism>
<evidence type="ECO:0000256" key="3">
    <source>
        <dbReference type="SAM" id="SignalP"/>
    </source>
</evidence>
<name>A0A0V0QID6_PSEPJ</name>
<evidence type="ECO:0008006" key="6">
    <source>
        <dbReference type="Google" id="ProtNLM"/>
    </source>
</evidence>
<feature type="compositionally biased region" description="Low complexity" evidence="1">
    <location>
        <begin position="60"/>
        <end position="77"/>
    </location>
</feature>
<dbReference type="EMBL" id="LDAU01000158">
    <property type="protein sequence ID" value="KRX02065.1"/>
    <property type="molecule type" value="Genomic_DNA"/>
</dbReference>
<evidence type="ECO:0000313" key="4">
    <source>
        <dbReference type="EMBL" id="KRX02065.1"/>
    </source>
</evidence>
<sequence>MCRQIRILLLIIFLIGTSKQGYIRHQHTSLEESQNHQNFQQVQQNPENKDFIQNNNQNDSYEQQQKQEQNQENQNNEQTDDQDFKQKILDDVKAFPWFKFILIVIFVSLVVFAIFYYIKKQQTLQYLNERAINPEIDIKQQELNEAQEKVIQNYQFQSGQDNDLNQGVIINRGSVENAINNRSIQQSEGSFKQPTSIGDDKCFEVNFKKSGHIYGAKVGAMREMHKKNNSLKKNLLKQIYFEVEILQKSKPDTQITIGYQYLDENGKKPKLKEDMRTCIKYNSNGVIKHYSKQKKKVQAYDFKKHLTSYDKIFQKQEVIKLFQKFLIFYTHQLKYIYLIQMQIDFQDRFKIVSLNSTSHHNIKVKDKKATKIYDSIYDLQNQSEFKNAVLVQPQFDTISNYNFQYRINQLNYERDLQFGFAFMDEFCKDLNVDLLNKAKFIIYIKANGEISNYPSDYYYQKEDDDNYLKQNKQQKTANQQLMEMKQKEPVQMAKNQIIDFSIENRNNLLKFKTYQEGLEQEILNQGEFIIPKFSKQIIPFVCLHQMNDQVEILSPSFKSASNLEFGEVMGIGLSLENGRVWVSANGEFLNSPDQEDMSGENVKGKNNKSNNDPIYLEGVGNAKYDKILKQRKFEISSDSAELDQIVPVIQANGECVVQVNIGGKPFRLYQEGMEYGLI</sequence>
<reference evidence="4 5" key="1">
    <citation type="journal article" date="2015" name="Sci. Rep.">
        <title>Genome of the facultative scuticociliatosis pathogen Pseudocohnilembus persalinus provides insight into its virulence through horizontal gene transfer.</title>
        <authorList>
            <person name="Xiong J."/>
            <person name="Wang G."/>
            <person name="Cheng J."/>
            <person name="Tian M."/>
            <person name="Pan X."/>
            <person name="Warren A."/>
            <person name="Jiang C."/>
            <person name="Yuan D."/>
            <person name="Miao W."/>
        </authorList>
    </citation>
    <scope>NUCLEOTIDE SEQUENCE [LARGE SCALE GENOMIC DNA]</scope>
    <source>
        <strain evidence="4">36N120E</strain>
    </source>
</reference>
<dbReference type="Proteomes" id="UP000054937">
    <property type="component" value="Unassembled WGS sequence"/>
</dbReference>
<feature type="region of interest" description="Disordered" evidence="1">
    <location>
        <begin position="60"/>
        <end position="81"/>
    </location>
</feature>
<dbReference type="AlphaFoldDB" id="A0A0V0QID6"/>
<evidence type="ECO:0000256" key="1">
    <source>
        <dbReference type="SAM" id="MobiDB-lite"/>
    </source>
</evidence>
<feature type="signal peptide" evidence="3">
    <location>
        <begin position="1"/>
        <end position="20"/>
    </location>
</feature>